<dbReference type="Proteomes" id="UP000075420">
    <property type="component" value="Unassembled WGS sequence"/>
</dbReference>
<dbReference type="Pfam" id="PF01740">
    <property type="entry name" value="STAS"/>
    <property type="match status" value="1"/>
</dbReference>
<dbReference type="Gene3D" id="3.30.450.20">
    <property type="entry name" value="PAS domain"/>
    <property type="match status" value="1"/>
</dbReference>
<dbReference type="Gene3D" id="3.30.750.24">
    <property type="entry name" value="STAS domain"/>
    <property type="match status" value="1"/>
</dbReference>
<proteinExistence type="predicted"/>
<feature type="domain" description="STAS" evidence="2">
    <location>
        <begin position="157"/>
        <end position="230"/>
    </location>
</feature>
<dbReference type="CDD" id="cd07041">
    <property type="entry name" value="STAS_RsbR_RsbS_like"/>
    <property type="match status" value="1"/>
</dbReference>
<protein>
    <submittedName>
        <fullName evidence="3">Anti-anti-sigma factor</fullName>
    </submittedName>
</protein>
<organism evidence="3 4">
    <name type="scientific">Sorangium cellulosum</name>
    <name type="common">Polyangium cellulosum</name>
    <dbReference type="NCBI Taxonomy" id="56"/>
    <lineage>
        <taxon>Bacteria</taxon>
        <taxon>Pseudomonadati</taxon>
        <taxon>Myxococcota</taxon>
        <taxon>Polyangia</taxon>
        <taxon>Polyangiales</taxon>
        <taxon>Polyangiaceae</taxon>
        <taxon>Sorangium</taxon>
    </lineage>
</organism>
<evidence type="ECO:0000256" key="1">
    <source>
        <dbReference type="ARBA" id="ARBA00022553"/>
    </source>
</evidence>
<dbReference type="InterPro" id="IPR051932">
    <property type="entry name" value="Bact_StressResp_Reg"/>
</dbReference>
<dbReference type="PANTHER" id="PTHR33745:SF3">
    <property type="entry name" value="RSBT CO-ANTAGONIST PROTEIN RSBRC"/>
    <property type="match status" value="1"/>
</dbReference>
<dbReference type="PROSITE" id="PS50801">
    <property type="entry name" value="STAS"/>
    <property type="match status" value="1"/>
</dbReference>
<keyword evidence="1" id="KW-0597">Phosphoprotein</keyword>
<reference evidence="3 4" key="1">
    <citation type="submission" date="2014-02" db="EMBL/GenBank/DDBJ databases">
        <title>The small core and large imbalanced accessory genome model reveals a collaborative survival strategy of Sorangium cellulosum strains in nature.</title>
        <authorList>
            <person name="Han K."/>
            <person name="Peng R."/>
            <person name="Blom J."/>
            <person name="Li Y.-Z."/>
        </authorList>
    </citation>
    <scope>NUCLEOTIDE SEQUENCE [LARGE SCALE GENOMIC DNA]</scope>
    <source>
        <strain evidence="3 4">So0157-25</strain>
    </source>
</reference>
<evidence type="ECO:0000313" key="3">
    <source>
        <dbReference type="EMBL" id="KYF59431.1"/>
    </source>
</evidence>
<dbReference type="InterPro" id="IPR036513">
    <property type="entry name" value="STAS_dom_sf"/>
</dbReference>
<dbReference type="InterPro" id="IPR035965">
    <property type="entry name" value="PAS-like_dom_sf"/>
</dbReference>
<sequence length="230" mass="24912">MTGGGESMSMAGVEIQNGPEANPGEAELLLRALLDNLPVAVCRYDREGIFRFHDGKGLEVAGVQPGAHLGKSVYELYASSPTAVEAIQNAIAGKGSHTITEAHGITWETWFIPVRHGGEPGAVTITMDATTARQRELELRNKLELIEKQQRVIRDLSTPIIEVWDKVLTLPMVGVVDSLRIAEVMDNLLDAIVSKDARFAILDLTGVDAVDTRTAGYLIEMIQAIRLLGA</sequence>
<evidence type="ECO:0000313" key="4">
    <source>
        <dbReference type="Proteomes" id="UP000075420"/>
    </source>
</evidence>
<dbReference type="EMBL" id="JELY01000428">
    <property type="protein sequence ID" value="KYF59431.1"/>
    <property type="molecule type" value="Genomic_DNA"/>
</dbReference>
<feature type="non-terminal residue" evidence="3">
    <location>
        <position position="230"/>
    </location>
</feature>
<accession>A0A150PUJ4</accession>
<gene>
    <name evidence="3" type="ORF">BE08_08325</name>
</gene>
<dbReference type="Pfam" id="PF08448">
    <property type="entry name" value="PAS_4"/>
    <property type="match status" value="1"/>
</dbReference>
<dbReference type="InterPro" id="IPR013656">
    <property type="entry name" value="PAS_4"/>
</dbReference>
<dbReference type="InterPro" id="IPR002645">
    <property type="entry name" value="STAS_dom"/>
</dbReference>
<dbReference type="PANTHER" id="PTHR33745">
    <property type="entry name" value="RSBT ANTAGONIST PROTEIN RSBS-RELATED"/>
    <property type="match status" value="1"/>
</dbReference>
<dbReference type="SUPFAM" id="SSF52091">
    <property type="entry name" value="SpoIIaa-like"/>
    <property type="match status" value="1"/>
</dbReference>
<comment type="caution">
    <text evidence="3">The sequence shown here is derived from an EMBL/GenBank/DDBJ whole genome shotgun (WGS) entry which is preliminary data.</text>
</comment>
<name>A0A150PUJ4_SORCE</name>
<dbReference type="AlphaFoldDB" id="A0A150PUJ4"/>
<evidence type="ECO:0000259" key="2">
    <source>
        <dbReference type="PROSITE" id="PS50801"/>
    </source>
</evidence>
<dbReference type="SUPFAM" id="SSF55785">
    <property type="entry name" value="PYP-like sensor domain (PAS domain)"/>
    <property type="match status" value="1"/>
</dbReference>